<keyword evidence="1" id="KW-0560">Oxidoreductase</keyword>
<dbReference type="AlphaFoldDB" id="A0A0D6EU59"/>
<sequence>MTKKVAVIGGGIVGCITSFFLIEKGYEVTLVDQNSIGQEASWAGAGILSPLLPWNYEDSVNDLCFGSADFYHQLSEILKKDTGIDPEWIESGMLIHDEHDKNLAMNWCHTNSIEIKQIQIEKTSCLLLPHVAQIRNPRLLKALKIYLIKNNVVIMENQKVSPISDSNNFVHHLQIENSINLEADYYVVASGAWSSNVLNEIEMPKIRPIRGQLIQYPAIKEKLPYILYKDDFYLVQRQDGVVLAGSTKEDVGFDKGITEEARNSLQQKAESLLPILKNYKIENQWSGLRPGSDGNVPMIEKHHKYNNVYLNVGHYRYGLTMAPKAARIISDLITLNG</sequence>
<feature type="domain" description="FAD dependent oxidoreductase" evidence="2">
    <location>
        <begin position="4"/>
        <end position="332"/>
    </location>
</feature>
<evidence type="ECO:0000256" key="1">
    <source>
        <dbReference type="ARBA" id="ARBA00023002"/>
    </source>
</evidence>
<dbReference type="Pfam" id="PF01266">
    <property type="entry name" value="DAO"/>
    <property type="match status" value="1"/>
</dbReference>
<dbReference type="EMBL" id="LN827929">
    <property type="protein sequence ID" value="CEZ19030.1"/>
    <property type="molecule type" value="Genomic_DNA"/>
</dbReference>
<name>A0A0D6EU59_9PROT</name>
<dbReference type="PANTHER" id="PTHR13847">
    <property type="entry name" value="SARCOSINE DEHYDROGENASE-RELATED"/>
    <property type="match status" value="1"/>
</dbReference>
<organism evidence="3 4">
    <name type="scientific">Candidatus Methylopumilus planktonicus</name>
    <dbReference type="NCBI Taxonomy" id="1581557"/>
    <lineage>
        <taxon>Bacteria</taxon>
        <taxon>Pseudomonadati</taxon>
        <taxon>Pseudomonadota</taxon>
        <taxon>Betaproteobacteria</taxon>
        <taxon>Nitrosomonadales</taxon>
        <taxon>Methylophilaceae</taxon>
        <taxon>Candidatus Methylopumilus</taxon>
    </lineage>
</organism>
<dbReference type="KEGG" id="mbat:BN1208_0134"/>
<evidence type="ECO:0000313" key="4">
    <source>
        <dbReference type="Proteomes" id="UP000064007"/>
    </source>
</evidence>
<protein>
    <submittedName>
        <fullName evidence="3">NAD binding site:D-amino acid oxidase</fullName>
    </submittedName>
</protein>
<evidence type="ECO:0000313" key="3">
    <source>
        <dbReference type="EMBL" id="CEZ19030.1"/>
    </source>
</evidence>
<dbReference type="RefSeq" id="WP_046486775.1">
    <property type="nucleotide sequence ID" value="NZ_LN827929.1"/>
</dbReference>
<dbReference type="GO" id="GO:0005737">
    <property type="term" value="C:cytoplasm"/>
    <property type="evidence" value="ECO:0007669"/>
    <property type="project" value="TreeGrafter"/>
</dbReference>
<dbReference type="InterPro" id="IPR036188">
    <property type="entry name" value="FAD/NAD-bd_sf"/>
</dbReference>
<dbReference type="Proteomes" id="UP000064007">
    <property type="component" value="Chromosome 1"/>
</dbReference>
<accession>A0A0D6EU59</accession>
<dbReference type="HOGENOM" id="CLU_007884_4_5_4"/>
<evidence type="ECO:0000259" key="2">
    <source>
        <dbReference type="Pfam" id="PF01266"/>
    </source>
</evidence>
<gene>
    <name evidence="3" type="ORF">BN1208_0134</name>
</gene>
<reference evidence="4" key="1">
    <citation type="submission" date="2014-12" db="EMBL/GenBank/DDBJ databases">
        <authorList>
            <person name="Salcher M.M."/>
        </authorList>
    </citation>
    <scope>NUCLEOTIDE SEQUENCE [LARGE SCALE GENOMIC DNA]</scope>
    <source>
        <strain evidence="4">MMS-10A-171</strain>
    </source>
</reference>
<dbReference type="Gene3D" id="3.30.9.10">
    <property type="entry name" value="D-Amino Acid Oxidase, subunit A, domain 2"/>
    <property type="match status" value="1"/>
</dbReference>
<dbReference type="GO" id="GO:0016491">
    <property type="term" value="F:oxidoreductase activity"/>
    <property type="evidence" value="ECO:0007669"/>
    <property type="project" value="UniProtKB-KW"/>
</dbReference>
<dbReference type="InterPro" id="IPR006076">
    <property type="entry name" value="FAD-dep_OxRdtase"/>
</dbReference>
<proteinExistence type="predicted"/>
<dbReference type="STRING" id="1581557.BN1208_0134"/>
<keyword evidence="4" id="KW-1185">Reference proteome</keyword>
<dbReference type="SUPFAM" id="SSF54373">
    <property type="entry name" value="FAD-linked reductases, C-terminal domain"/>
    <property type="match status" value="1"/>
</dbReference>
<dbReference type="SUPFAM" id="SSF51971">
    <property type="entry name" value="Nucleotide-binding domain"/>
    <property type="match status" value="1"/>
</dbReference>
<dbReference type="PROSITE" id="PS51257">
    <property type="entry name" value="PROKAR_LIPOPROTEIN"/>
    <property type="match status" value="1"/>
</dbReference>
<dbReference type="PANTHER" id="PTHR13847:SF289">
    <property type="entry name" value="GLYCINE OXIDASE"/>
    <property type="match status" value="1"/>
</dbReference>
<dbReference type="OrthoDB" id="18526at2"/>
<dbReference type="Gene3D" id="3.50.50.60">
    <property type="entry name" value="FAD/NAD(P)-binding domain"/>
    <property type="match status" value="1"/>
</dbReference>